<protein>
    <recommendedName>
        <fullName evidence="3">Transposase</fullName>
    </recommendedName>
</protein>
<sequence length="105" mass="12139">MIKKAEILERLNTLVGEELTDNSLHEALFCEDKDHKKLRRFYKGKHQYVKYKLRKGKADNSPLSSPTPTVDITVLGNPNIFTAEVVEYDGRIIIQSKPKIKYSYI</sequence>
<comment type="caution">
    <text evidence="1">The sequence shown here is derived from an EMBL/GenBank/DDBJ whole genome shotgun (WGS) entry which is preliminary data.</text>
</comment>
<name>A0ABS6JP47_9BACI</name>
<gene>
    <name evidence="1" type="ORF">KS407_01105</name>
</gene>
<dbReference type="EMBL" id="JAHQCR010000010">
    <property type="protein sequence ID" value="MBU9720037.1"/>
    <property type="molecule type" value="Genomic_DNA"/>
</dbReference>
<keyword evidence="2" id="KW-1185">Reference proteome</keyword>
<accession>A0ABS6JP47</accession>
<dbReference type="RefSeq" id="WP_088075195.1">
    <property type="nucleotide sequence ID" value="NZ_JAHQCR010000010.1"/>
</dbReference>
<dbReference type="Proteomes" id="UP000790580">
    <property type="component" value="Unassembled WGS sequence"/>
</dbReference>
<proteinExistence type="predicted"/>
<reference evidence="1 2" key="1">
    <citation type="submission" date="2021-06" db="EMBL/GenBank/DDBJ databases">
        <title>Bacillus sp. RD4P76, an endophyte from a halophyte.</title>
        <authorList>
            <person name="Sun J.-Q."/>
        </authorList>
    </citation>
    <scope>NUCLEOTIDE SEQUENCE [LARGE SCALE GENOMIC DNA]</scope>
    <source>
        <strain evidence="1 2">JCM 17098</strain>
    </source>
</reference>
<evidence type="ECO:0000313" key="1">
    <source>
        <dbReference type="EMBL" id="MBU9720037.1"/>
    </source>
</evidence>
<organism evidence="1 2">
    <name type="scientific">Evansella alkalicola</name>
    <dbReference type="NCBI Taxonomy" id="745819"/>
    <lineage>
        <taxon>Bacteria</taxon>
        <taxon>Bacillati</taxon>
        <taxon>Bacillota</taxon>
        <taxon>Bacilli</taxon>
        <taxon>Bacillales</taxon>
        <taxon>Bacillaceae</taxon>
        <taxon>Evansella</taxon>
    </lineage>
</organism>
<evidence type="ECO:0008006" key="3">
    <source>
        <dbReference type="Google" id="ProtNLM"/>
    </source>
</evidence>
<evidence type="ECO:0000313" key="2">
    <source>
        <dbReference type="Proteomes" id="UP000790580"/>
    </source>
</evidence>